<evidence type="ECO:0000313" key="1">
    <source>
        <dbReference type="EMBL" id="MBC5580715.1"/>
    </source>
</evidence>
<accession>A0A923L0L8</accession>
<dbReference type="AlphaFoldDB" id="A0A923L0L8"/>
<evidence type="ECO:0000313" key="2">
    <source>
        <dbReference type="Proteomes" id="UP000659630"/>
    </source>
</evidence>
<sequence>MTAKMKDAIFKLSILFAVPMMPANQKQQLYSAVDRIAVGKCVGNGGCGVAAAGGTADFTAIFAMATADRFKSIVTGAGAEGLCFLLDILGDVGCISVYLLLFCVFVQGAQSYFGERRLLHVGACAD</sequence>
<gene>
    <name evidence="1" type="ORF">H8S23_04285</name>
</gene>
<dbReference type="RefSeq" id="WP_186887050.1">
    <property type="nucleotide sequence ID" value="NZ_JACONZ010000001.1"/>
</dbReference>
<keyword evidence="2" id="KW-1185">Reference proteome</keyword>
<reference evidence="1" key="1">
    <citation type="submission" date="2020-08" db="EMBL/GenBank/DDBJ databases">
        <title>Genome public.</title>
        <authorList>
            <person name="Liu C."/>
            <person name="Sun Q."/>
        </authorList>
    </citation>
    <scope>NUCLEOTIDE SEQUENCE</scope>
    <source>
        <strain evidence="1">BX8</strain>
    </source>
</reference>
<organism evidence="1 2">
    <name type="scientific">Anaerofilum hominis</name>
    <dbReference type="NCBI Taxonomy" id="2763016"/>
    <lineage>
        <taxon>Bacteria</taxon>
        <taxon>Bacillati</taxon>
        <taxon>Bacillota</taxon>
        <taxon>Clostridia</taxon>
        <taxon>Eubacteriales</taxon>
        <taxon>Oscillospiraceae</taxon>
        <taxon>Anaerofilum</taxon>
    </lineage>
</organism>
<name>A0A923L0L8_9FIRM</name>
<dbReference type="Proteomes" id="UP000659630">
    <property type="component" value="Unassembled WGS sequence"/>
</dbReference>
<proteinExistence type="predicted"/>
<protein>
    <submittedName>
        <fullName evidence="1">Uncharacterized protein</fullName>
    </submittedName>
</protein>
<comment type="caution">
    <text evidence="1">The sequence shown here is derived from an EMBL/GenBank/DDBJ whole genome shotgun (WGS) entry which is preliminary data.</text>
</comment>
<dbReference type="EMBL" id="JACONZ010000001">
    <property type="protein sequence ID" value="MBC5580715.1"/>
    <property type="molecule type" value="Genomic_DNA"/>
</dbReference>